<dbReference type="AlphaFoldDB" id="A0A9D1HXL0"/>
<dbReference type="Gene3D" id="3.20.20.150">
    <property type="entry name" value="Divalent-metal-dependent TIM barrel enzymes"/>
    <property type="match status" value="1"/>
</dbReference>
<comment type="caution">
    <text evidence="1">The sequence shown here is derived from an EMBL/GenBank/DDBJ whole genome shotgun (WGS) entry which is preliminary data.</text>
</comment>
<protein>
    <recommendedName>
        <fullName evidence="3">Xylose isomerase-like TIM barrel domain-containing protein</fullName>
    </recommendedName>
</protein>
<name>A0A9D1HXL0_9ACTN</name>
<dbReference type="SUPFAM" id="SSF51658">
    <property type="entry name" value="Xylose isomerase-like"/>
    <property type="match status" value="1"/>
</dbReference>
<evidence type="ECO:0008006" key="3">
    <source>
        <dbReference type="Google" id="ProtNLM"/>
    </source>
</evidence>
<organism evidence="1 2">
    <name type="scientific">Candidatus Coprovicinus avistercoris</name>
    <dbReference type="NCBI Taxonomy" id="2840754"/>
    <lineage>
        <taxon>Bacteria</taxon>
        <taxon>Bacillati</taxon>
        <taxon>Actinomycetota</taxon>
        <taxon>Coriobacteriia</taxon>
        <taxon>Coriobacteriales</taxon>
        <taxon>Coriobacteriaceae</taxon>
        <taxon>Coriobacteriaceae incertae sedis</taxon>
        <taxon>Candidatus Coprovicinus</taxon>
    </lineage>
</organism>
<evidence type="ECO:0000313" key="1">
    <source>
        <dbReference type="EMBL" id="HIU24379.1"/>
    </source>
</evidence>
<accession>A0A9D1HXL0</accession>
<sequence>MTIQQIPQYAMICGALLNQPEAVAQSLDTCHLKGTEVFMDEVHARTLSLFNSPEELEALAERLAALQVKRLHCSYWAWPTALLTQNRFAFAVEAMGGEEAVRDYYGDLTGAHLYDRWCQEYELACKLDAQAYTFHLIDYAPIDGRWDFKIPVSDIRQAMVYMIQRLLNELDARNLLSENSPRIELENAGYGLEYGMQDAPDAAFVLDQLYDPHNKVCLAWEINHLLHATGVDKQTGLGMFMLPEDEKTDAMRRIEARSLDAQGLCTAWVIENLLDPRTIHHVGAVHLSDCVAKETAYFVRGRLVEPWGSELDALPSWEDMEEYGVNIVLRDYDSHVPMGTRGALDIERIKDTLNTLATQNDDFVILHELKNEADILDAVAKQQAVMDL</sequence>
<dbReference type="InterPro" id="IPR036237">
    <property type="entry name" value="Xyl_isomerase-like_sf"/>
</dbReference>
<gene>
    <name evidence="1" type="ORF">IAD17_05610</name>
</gene>
<reference evidence="1" key="2">
    <citation type="journal article" date="2021" name="PeerJ">
        <title>Extensive microbial diversity within the chicken gut microbiome revealed by metagenomics and culture.</title>
        <authorList>
            <person name="Gilroy R."/>
            <person name="Ravi A."/>
            <person name="Getino M."/>
            <person name="Pursley I."/>
            <person name="Horton D.L."/>
            <person name="Alikhan N.F."/>
            <person name="Baker D."/>
            <person name="Gharbi K."/>
            <person name="Hall N."/>
            <person name="Watson M."/>
            <person name="Adriaenssens E.M."/>
            <person name="Foster-Nyarko E."/>
            <person name="Jarju S."/>
            <person name="Secka A."/>
            <person name="Antonio M."/>
            <person name="Oren A."/>
            <person name="Chaudhuri R.R."/>
            <person name="La Ragione R."/>
            <person name="Hildebrand F."/>
            <person name="Pallen M.J."/>
        </authorList>
    </citation>
    <scope>NUCLEOTIDE SEQUENCE</scope>
    <source>
        <strain evidence="1">ChiHjej12B11-29160</strain>
    </source>
</reference>
<dbReference type="EMBL" id="DVMQ01000017">
    <property type="protein sequence ID" value="HIU24379.1"/>
    <property type="molecule type" value="Genomic_DNA"/>
</dbReference>
<proteinExistence type="predicted"/>
<dbReference type="Proteomes" id="UP000824078">
    <property type="component" value="Unassembled WGS sequence"/>
</dbReference>
<reference evidence="1" key="1">
    <citation type="submission" date="2020-10" db="EMBL/GenBank/DDBJ databases">
        <authorList>
            <person name="Gilroy R."/>
        </authorList>
    </citation>
    <scope>NUCLEOTIDE SEQUENCE</scope>
    <source>
        <strain evidence="1">ChiHjej12B11-29160</strain>
    </source>
</reference>
<evidence type="ECO:0000313" key="2">
    <source>
        <dbReference type="Proteomes" id="UP000824078"/>
    </source>
</evidence>